<evidence type="ECO:0000313" key="1">
    <source>
        <dbReference type="EMBL" id="AGA67833.1"/>
    </source>
</evidence>
<dbReference type="STRING" id="871963.Desdi_0284"/>
<dbReference type="EMBL" id="CP003344">
    <property type="protein sequence ID" value="AGA67833.1"/>
    <property type="molecule type" value="Genomic_DNA"/>
</dbReference>
<dbReference type="eggNOG" id="ENOG5030K2W">
    <property type="taxonomic scope" value="Bacteria"/>
</dbReference>
<gene>
    <name evidence="1" type="ordered locus">Desdi_0284</name>
</gene>
<reference evidence="2" key="1">
    <citation type="submission" date="2012-02" db="EMBL/GenBank/DDBJ databases">
        <title>Complete sequence of Desulfitobacterium dichloroeliminans LMG P-21439.</title>
        <authorList>
            <person name="Lucas S."/>
            <person name="Han J."/>
            <person name="Lapidus A."/>
            <person name="Cheng J.-F."/>
            <person name="Goodwin L."/>
            <person name="Pitluck S."/>
            <person name="Peters L."/>
            <person name="Ovchinnikova G."/>
            <person name="Teshima H."/>
            <person name="Detter J.C."/>
            <person name="Han C."/>
            <person name="Tapia R."/>
            <person name="Land M."/>
            <person name="Hauser L."/>
            <person name="Kyrpides N."/>
            <person name="Ivanova N."/>
            <person name="Pagani I."/>
            <person name="Kruse T."/>
            <person name="de Vos W.M."/>
            <person name="Boon N."/>
            <person name="Smidt H."/>
            <person name="Woyke T."/>
        </authorList>
    </citation>
    <scope>NUCLEOTIDE SEQUENCE [LARGE SCALE GENOMIC DNA]</scope>
    <source>
        <strain evidence="2">LMG P-21439 / DCA1</strain>
    </source>
</reference>
<keyword evidence="2" id="KW-1185">Reference proteome</keyword>
<dbReference type="AlphaFoldDB" id="L0F4G1"/>
<dbReference type="Proteomes" id="UP000010797">
    <property type="component" value="Chromosome"/>
</dbReference>
<protein>
    <submittedName>
        <fullName evidence="1">Uncharacterized protein</fullName>
    </submittedName>
</protein>
<proteinExistence type="predicted"/>
<accession>L0F4G1</accession>
<organism evidence="1 2">
    <name type="scientific">Desulfitobacterium dichloroeliminans (strain LMG P-21439 / DCA1)</name>
    <dbReference type="NCBI Taxonomy" id="871963"/>
    <lineage>
        <taxon>Bacteria</taxon>
        <taxon>Bacillati</taxon>
        <taxon>Bacillota</taxon>
        <taxon>Clostridia</taxon>
        <taxon>Eubacteriales</taxon>
        <taxon>Desulfitobacteriaceae</taxon>
        <taxon>Desulfitobacterium</taxon>
    </lineage>
</organism>
<name>L0F4G1_DESDL</name>
<evidence type="ECO:0000313" key="2">
    <source>
        <dbReference type="Proteomes" id="UP000010797"/>
    </source>
</evidence>
<dbReference type="HOGENOM" id="CLU_1737586_0_0_9"/>
<dbReference type="RefSeq" id="WP_015260840.1">
    <property type="nucleotide sequence ID" value="NC_019903.1"/>
</dbReference>
<dbReference type="KEGG" id="ddl:Desdi_0284"/>
<sequence length="150" mass="18110">MDNEMFQGQVLNRLEQIFHKLDQNDDFQEQTLNRFEQISQKLNQNDKFQEQALNRFEQISQKLNQNDKFQEQALIRFEQVFEQLKVLSDSLDTLSVNQEKMQLDITNIRHSQVRMEHDINKKITSLFDFRDSQLKANKEFAERLSRLETK</sequence>